<evidence type="ECO:0000256" key="1">
    <source>
        <dbReference type="ARBA" id="ARBA00022649"/>
    </source>
</evidence>
<gene>
    <name evidence="3" type="ORF">EPJ81_01785</name>
</gene>
<dbReference type="Gene3D" id="3.30.2310.20">
    <property type="entry name" value="RelE-like"/>
    <property type="match status" value="1"/>
</dbReference>
<dbReference type="Proteomes" id="UP000325002">
    <property type="component" value="Unassembled WGS sequence"/>
</dbReference>
<dbReference type="InterPro" id="IPR035093">
    <property type="entry name" value="RelE/ParE_toxin_dom_sf"/>
</dbReference>
<dbReference type="PANTHER" id="PTHR40588">
    <property type="entry name" value="MRNA INTERFERASE TOXIN YAFQ"/>
    <property type="match status" value="1"/>
</dbReference>
<dbReference type="PIRSF" id="PIRSF006156">
    <property type="entry name" value="YafQ"/>
    <property type="match status" value="1"/>
</dbReference>
<dbReference type="GO" id="GO:0004521">
    <property type="term" value="F:RNA endonuclease activity"/>
    <property type="evidence" value="ECO:0007669"/>
    <property type="project" value="TreeGrafter"/>
</dbReference>
<organism evidence="3 4">
    <name type="scientific">Brachyspira aalborgi</name>
    <dbReference type="NCBI Taxonomy" id="29522"/>
    <lineage>
        <taxon>Bacteria</taxon>
        <taxon>Pseudomonadati</taxon>
        <taxon>Spirochaetota</taxon>
        <taxon>Spirochaetia</taxon>
        <taxon>Brachyspirales</taxon>
        <taxon>Brachyspiraceae</taxon>
        <taxon>Brachyspira</taxon>
    </lineage>
</organism>
<dbReference type="InterPro" id="IPR004386">
    <property type="entry name" value="Toxin_YafQ-like"/>
</dbReference>
<proteinExistence type="predicted"/>
<dbReference type="SUPFAM" id="SSF143011">
    <property type="entry name" value="RelE-like"/>
    <property type="match status" value="1"/>
</dbReference>
<keyword evidence="1" id="KW-1277">Toxin-antitoxin system</keyword>
<dbReference type="AlphaFoldDB" id="A0A5C8EUZ9"/>
<dbReference type="NCBIfam" id="TIGR02385">
    <property type="entry name" value="RelE_StbE"/>
    <property type="match status" value="1"/>
</dbReference>
<reference evidence="3 4" key="1">
    <citation type="journal article" date="1992" name="Lakartidningen">
        <title>[Penicillin V and not amoxicillin is the first choice preparation in acute otitis].</title>
        <authorList>
            <person name="Kamme C."/>
            <person name="Lundgren K."/>
            <person name="Prellner K."/>
        </authorList>
    </citation>
    <scope>NUCLEOTIDE SEQUENCE [LARGE SCALE GENOMIC DNA]</scope>
    <source>
        <strain evidence="3 4">PC3997IV</strain>
    </source>
</reference>
<sequence>MYRFKPSSKFRKQYKKLNQKEKEITKKIINKLLNNEILESKYKDHKLIGKYAGFRECHIKPDLLLIYKKENNASSGQLPILILVCIAIGSHSDLF</sequence>
<name>A0A5C8EUZ9_9SPIR</name>
<evidence type="ECO:0000313" key="4">
    <source>
        <dbReference type="Proteomes" id="UP000325002"/>
    </source>
</evidence>
<dbReference type="PANTHER" id="PTHR40588:SF1">
    <property type="entry name" value="MRNA INTERFERASE TOXIN YAFQ"/>
    <property type="match status" value="1"/>
</dbReference>
<dbReference type="InterPro" id="IPR007712">
    <property type="entry name" value="RelE/ParE_toxin"/>
</dbReference>
<dbReference type="GO" id="GO:0006402">
    <property type="term" value="P:mRNA catabolic process"/>
    <property type="evidence" value="ECO:0007669"/>
    <property type="project" value="TreeGrafter"/>
</dbReference>
<evidence type="ECO:0000313" key="3">
    <source>
        <dbReference type="EMBL" id="TXJ40791.1"/>
    </source>
</evidence>
<comment type="caution">
    <text evidence="3">The sequence shown here is derived from an EMBL/GenBank/DDBJ whole genome shotgun (WGS) entry which is preliminary data.</text>
</comment>
<dbReference type="EMBL" id="SAYD01000007">
    <property type="protein sequence ID" value="TXJ40791.1"/>
    <property type="molecule type" value="Genomic_DNA"/>
</dbReference>
<dbReference type="RefSeq" id="WP_147545357.1">
    <property type="nucleotide sequence ID" value="NZ_SAYD01000007.1"/>
</dbReference>
<feature type="active site" description="Proton donor" evidence="2">
    <location>
        <position position="91"/>
    </location>
</feature>
<protein>
    <submittedName>
        <fullName evidence="3">Type II toxin-antitoxin system YafQ family toxin</fullName>
    </submittedName>
</protein>
<dbReference type="GO" id="GO:0006415">
    <property type="term" value="P:translational termination"/>
    <property type="evidence" value="ECO:0007669"/>
    <property type="project" value="TreeGrafter"/>
</dbReference>
<dbReference type="Pfam" id="PF15738">
    <property type="entry name" value="YafQ_toxin"/>
    <property type="match status" value="1"/>
</dbReference>
<evidence type="ECO:0000256" key="2">
    <source>
        <dbReference type="PIRSR" id="PIRSR006156-1"/>
    </source>
</evidence>
<accession>A0A5C8EUZ9</accession>